<evidence type="ECO:0000256" key="1">
    <source>
        <dbReference type="SAM" id="MobiDB-lite"/>
    </source>
</evidence>
<sequence length="300" mass="31886">MTGADPAASPPPDPTPASPDPTGAPDTSPELASTPDQAPAMQLPPPPADPTGPPGWVAAQPPTSSNRTAIVAAVVGGVVVVLLVLCLGLVSGFFLLRDSETTASDPEATAPARPPTNASPSPSLSEEPVVQGPQASAYPAEKIEDLNRVCDEDVYYPELPKRAGKAPHPVVLLLSDTPGLRRKNDTYYYDLGLSKKVEQTWSSEDPKVVQIVACLDRVSSGSTIRTCKFDDPKPQSLPLVRTSWRLRVYETATGRKLLEKKMTGDDQKCPYVVLVGADKKIYAEVSDRAAIAALRNLVTK</sequence>
<evidence type="ECO:0000256" key="2">
    <source>
        <dbReference type="SAM" id="Phobius"/>
    </source>
</evidence>
<dbReference type="Proteomes" id="UP000003448">
    <property type="component" value="Unassembled WGS sequence"/>
</dbReference>
<feature type="transmembrane region" description="Helical" evidence="2">
    <location>
        <begin position="70"/>
        <end position="96"/>
    </location>
</feature>
<feature type="compositionally biased region" description="Low complexity" evidence="1">
    <location>
        <begin position="119"/>
        <end position="128"/>
    </location>
</feature>
<evidence type="ECO:0000313" key="3">
    <source>
        <dbReference type="EMBL" id="CCH20470.1"/>
    </source>
</evidence>
<proteinExistence type="predicted"/>
<keyword evidence="2" id="KW-0472">Membrane</keyword>
<feature type="region of interest" description="Disordered" evidence="1">
    <location>
        <begin position="103"/>
        <end position="133"/>
    </location>
</feature>
<feature type="compositionally biased region" description="Pro residues" evidence="1">
    <location>
        <begin position="8"/>
        <end position="19"/>
    </location>
</feature>
<feature type="region of interest" description="Disordered" evidence="1">
    <location>
        <begin position="1"/>
        <end position="62"/>
    </location>
</feature>
<reference evidence="4" key="1">
    <citation type="journal article" date="2012" name="J. Bacteriol.">
        <title>Genome Sequence of Micromonospora lupini Lupac 08, Isolated from Root Nodules of Lupinus angustifolius.</title>
        <authorList>
            <person name="Alonso-Vega P."/>
            <person name="Normand P."/>
            <person name="Bacigalupe R."/>
            <person name="Pujic P."/>
            <person name="Lajus A."/>
            <person name="Vallenet D."/>
            <person name="Carro L."/>
            <person name="Coll P."/>
            <person name="Trujillo M.E."/>
        </authorList>
    </citation>
    <scope>NUCLEOTIDE SEQUENCE [LARGE SCALE GENOMIC DNA]</scope>
    <source>
        <strain evidence="4">Lupac 08</strain>
    </source>
</reference>
<organism evidence="3 4">
    <name type="scientific">Micromonospora lupini str. Lupac 08</name>
    <dbReference type="NCBI Taxonomy" id="1150864"/>
    <lineage>
        <taxon>Bacteria</taxon>
        <taxon>Bacillati</taxon>
        <taxon>Actinomycetota</taxon>
        <taxon>Actinomycetes</taxon>
        <taxon>Micromonosporales</taxon>
        <taxon>Micromonosporaceae</taxon>
        <taxon>Micromonospora</taxon>
    </lineage>
</organism>
<keyword evidence="4" id="KW-1185">Reference proteome</keyword>
<keyword evidence="2" id="KW-0812">Transmembrane</keyword>
<keyword evidence="2" id="KW-1133">Transmembrane helix</keyword>
<dbReference type="eggNOG" id="ENOG502ZHXG">
    <property type="taxonomic scope" value="Bacteria"/>
</dbReference>
<evidence type="ECO:0000313" key="4">
    <source>
        <dbReference type="Proteomes" id="UP000003448"/>
    </source>
</evidence>
<feature type="compositionally biased region" description="Pro residues" evidence="1">
    <location>
        <begin position="42"/>
        <end position="53"/>
    </location>
</feature>
<accession>I0L9H3</accession>
<gene>
    <name evidence="3" type="ORF">MILUP08_45352</name>
</gene>
<dbReference type="EMBL" id="CAIE01000039">
    <property type="protein sequence ID" value="CCH20470.1"/>
    <property type="molecule type" value="Genomic_DNA"/>
</dbReference>
<comment type="caution">
    <text evidence="3">The sequence shown here is derived from an EMBL/GenBank/DDBJ whole genome shotgun (WGS) entry which is preliminary data.</text>
</comment>
<name>I0L9H3_9ACTN</name>
<protein>
    <submittedName>
        <fullName evidence="3">Uncharacterized protein</fullName>
    </submittedName>
</protein>
<dbReference type="AlphaFoldDB" id="I0L9H3"/>